<evidence type="ECO:0000256" key="1">
    <source>
        <dbReference type="SAM" id="MobiDB-lite"/>
    </source>
</evidence>
<evidence type="ECO:0000313" key="3">
    <source>
        <dbReference type="EMBL" id="TFK01567.1"/>
    </source>
</evidence>
<dbReference type="PANTHER" id="PTHR33538:SF1">
    <property type="entry name" value="PROTEIN BRAMBLEBERRY"/>
    <property type="match status" value="1"/>
</dbReference>
<feature type="transmembrane region" description="Helical" evidence="2">
    <location>
        <begin position="357"/>
        <end position="384"/>
    </location>
</feature>
<dbReference type="Proteomes" id="UP000297703">
    <property type="component" value="Unassembled WGS sequence"/>
</dbReference>
<keyword evidence="4" id="KW-1185">Reference proteome</keyword>
<accession>A0A4D9DWT3</accession>
<reference evidence="3 4" key="2">
    <citation type="submission" date="2019-04" db="EMBL/GenBank/DDBJ databases">
        <title>The genome sequence of big-headed turtle.</title>
        <authorList>
            <person name="Gong S."/>
        </authorList>
    </citation>
    <scope>NUCLEOTIDE SEQUENCE [LARGE SCALE GENOMIC DNA]</scope>
    <source>
        <strain evidence="3">DO16091913</strain>
        <tissue evidence="3">Muscle</tissue>
    </source>
</reference>
<dbReference type="OrthoDB" id="5978806at2759"/>
<feature type="transmembrane region" description="Helical" evidence="2">
    <location>
        <begin position="396"/>
        <end position="414"/>
    </location>
</feature>
<keyword evidence="2" id="KW-0812">Transmembrane</keyword>
<dbReference type="STRING" id="55544.A0A4D9DWT3"/>
<dbReference type="EMBL" id="QXTE01000223">
    <property type="protein sequence ID" value="TFK01567.1"/>
    <property type="molecule type" value="Genomic_DNA"/>
</dbReference>
<dbReference type="InterPro" id="IPR040346">
    <property type="entry name" value="GEX1/Brambleberry"/>
</dbReference>
<feature type="transmembrane region" description="Helical" evidence="2">
    <location>
        <begin position="420"/>
        <end position="442"/>
    </location>
</feature>
<keyword evidence="2" id="KW-1133">Transmembrane helix</keyword>
<name>A0A4D9DWT3_9SAUR</name>
<keyword evidence="2" id="KW-0472">Membrane</keyword>
<comment type="caution">
    <text evidence="3">The sequence shown here is derived from an EMBL/GenBank/DDBJ whole genome shotgun (WGS) entry which is preliminary data.</text>
</comment>
<dbReference type="PANTHER" id="PTHR33538">
    <property type="entry name" value="PROTEIN GAMETE EXPRESSED 1"/>
    <property type="match status" value="1"/>
</dbReference>
<gene>
    <name evidence="3" type="ORF">DR999_PMT16200</name>
</gene>
<dbReference type="AlphaFoldDB" id="A0A4D9DWT3"/>
<evidence type="ECO:0000313" key="4">
    <source>
        <dbReference type="Proteomes" id="UP000297703"/>
    </source>
</evidence>
<reference evidence="3 4" key="1">
    <citation type="submission" date="2019-04" db="EMBL/GenBank/DDBJ databases">
        <title>Draft genome of the big-headed turtle Platysternon megacephalum.</title>
        <authorList>
            <person name="Gong S."/>
        </authorList>
    </citation>
    <scope>NUCLEOTIDE SEQUENCE [LARGE SCALE GENOMIC DNA]</scope>
    <source>
        <strain evidence="3">DO16091913</strain>
        <tissue evidence="3">Muscle</tissue>
    </source>
</reference>
<feature type="region of interest" description="Disordered" evidence="1">
    <location>
        <begin position="35"/>
        <end position="56"/>
    </location>
</feature>
<protein>
    <submittedName>
        <fullName evidence="3">Protein brambleberry</fullName>
    </submittedName>
</protein>
<organism evidence="3 4">
    <name type="scientific">Platysternon megacephalum</name>
    <name type="common">big-headed turtle</name>
    <dbReference type="NCBI Taxonomy" id="55544"/>
    <lineage>
        <taxon>Eukaryota</taxon>
        <taxon>Metazoa</taxon>
        <taxon>Chordata</taxon>
        <taxon>Craniata</taxon>
        <taxon>Vertebrata</taxon>
        <taxon>Euteleostomi</taxon>
        <taxon>Archelosauria</taxon>
        <taxon>Testudinata</taxon>
        <taxon>Testudines</taxon>
        <taxon>Cryptodira</taxon>
        <taxon>Durocryptodira</taxon>
        <taxon>Testudinoidea</taxon>
        <taxon>Platysternidae</taxon>
        <taxon>Platysternon</taxon>
    </lineage>
</organism>
<evidence type="ECO:0000256" key="2">
    <source>
        <dbReference type="SAM" id="Phobius"/>
    </source>
</evidence>
<proteinExistence type="predicted"/>
<sequence>MLRLDRRALFLPTLLSLLFAPSSGFFGWLRQGAAPERDPVPPTPAPDSRSLPNAPFEMTTGDERFLAEARHLDLSPLDSCHHKVIAQIHSSCTDLTEEELAKLGVSLFNCQASVEGRRTYPCTADMPLAECTADMDPDTWNAYHIVSNRARAVCYSTRQMQFKRRTEHTVNTLVAAAVSQLEAMRLLKDGQEELKELTAESLHKVVSSQHELLLQQEKLQGSQEQMESSIHSNLEQLTQEKALIASGQQQVAQLIEGITKSMENVSSHLDDQDVELQQGHRAILTDLTQMQRRAQEVYSKIEANLALFLAYQNQTALYYDELMGKLHRMNQSLGLVLYAVDHMQSSVEGRLLHIQRFIGWAGVSLGAACTCVLHTGYFLLSALLMTFLQTPGLPRAVLLVLVIANALSELNHAFSLGFKSLTLFLVLVVAGNWLLASVCCCARSARGRKSPLALSLTPQRAAGASSPGAELKDDPRCHITSTPDRECEISLLREELNKLEEMSYLQDNSCLGRVSPLTGNPFRDGGVPLPPTGWKAQQRSAAPPAPSVPTGNLRRISLSRTTRHEVLERRATLERRHLGPTFEPFSDFRSCSPDQSMASNMSTSSLSPRRLCQGITKAGQPCRKKAVPGQEFCHVHVSGQVSYTS</sequence>